<dbReference type="AlphaFoldDB" id="A0A556QGM8"/>
<evidence type="ECO:0000313" key="6">
    <source>
        <dbReference type="Proteomes" id="UP000315648"/>
    </source>
</evidence>
<proteinExistence type="predicted"/>
<dbReference type="InterPro" id="IPR013529">
    <property type="entry name" value="Glyco_hydro_42_N"/>
</dbReference>
<dbReference type="RefSeq" id="WP_144354044.1">
    <property type="nucleotide sequence ID" value="NZ_CBCRVV010000004.1"/>
</dbReference>
<organism evidence="5 6">
    <name type="scientific">Rariglobus hedericola</name>
    <dbReference type="NCBI Taxonomy" id="2597822"/>
    <lineage>
        <taxon>Bacteria</taxon>
        <taxon>Pseudomonadati</taxon>
        <taxon>Verrucomicrobiota</taxon>
        <taxon>Opitutia</taxon>
        <taxon>Opitutales</taxon>
        <taxon>Opitutaceae</taxon>
        <taxon>Rariglobus</taxon>
    </lineage>
</organism>
<feature type="signal peptide" evidence="3">
    <location>
        <begin position="1"/>
        <end position="19"/>
    </location>
</feature>
<keyword evidence="3" id="KW-0732">Signal</keyword>
<keyword evidence="2" id="KW-0326">Glycosidase</keyword>
<dbReference type="OrthoDB" id="9760450at2"/>
<keyword evidence="1" id="KW-0378">Hydrolase</keyword>
<feature type="domain" description="Glycoside hydrolase family 42 N-terminal" evidence="4">
    <location>
        <begin position="471"/>
        <end position="549"/>
    </location>
</feature>
<sequence>MKRPLVSVCLLVACLPVFADDVALKTDTRPLLNFETEADTAHLRLNATVATRVTTGASEGTHALHVRFEPTNAYPSINFVQSAPADFRGYGGIAFDLYNPTEDTIAFGVRIDSSEKADGNGNHSRAGKGSIDGRQRVTFVIPFGANPDDLGMKSLPGYGAFRDTGAGGRGPFDLGHIVTWQIFLNRPLSPAEIIVDNVRLVPGRKQDFNGIIDRYGQFTREDWPGKIHGESDFAAQLTAEAKDLAARPAVSERNEFGGWSAGPQLKATGFFRVEKYEDKWAFVDPAGRLFLSFGPTTIGPGSTTLYSGREYMFAESPPAEFVAGGNGKVTYDFLAANLAKKYGNDYKQAWFDRTYARLVSWGFNTIGAFSSWETLNNGKVPYTATVWVGGNHARIRTGGEQVRSMHDPFDPQFAEDVVSAARAQASRIKDDPWFLGYFVGNEEHWGYFRAGPRSHYTLILAALKSAAAASPAKRAFVVQLREAYGDVAKLNAAWGTGFAGWSELDAPIAIKEPYPAAQLADFSKLLTSFSEQYFRVVQAGLNQADPNHLYLGCRFAGYSPEVLVGAAKYSDVLSFNLYRLTLDAKEMSILDPYDKPVVVGEFHFGAPDRGVFDTGLVGVADQDARGRAYQNYVRSVLALPKFVGAHWFQYTDQPATGRPMDGENGNVGFVSLTDTPHQELIDAAREIHAEMYRLRFAR</sequence>
<dbReference type="Pfam" id="PF02449">
    <property type="entry name" value="Glyco_hydro_42"/>
    <property type="match status" value="1"/>
</dbReference>
<evidence type="ECO:0000256" key="2">
    <source>
        <dbReference type="ARBA" id="ARBA00023295"/>
    </source>
</evidence>
<keyword evidence="6" id="KW-1185">Reference proteome</keyword>
<dbReference type="Gene3D" id="3.20.20.80">
    <property type="entry name" value="Glycosidases"/>
    <property type="match status" value="1"/>
</dbReference>
<gene>
    <name evidence="5" type="ORF">FPL22_16020</name>
</gene>
<evidence type="ECO:0000313" key="5">
    <source>
        <dbReference type="EMBL" id="TSJ75771.1"/>
    </source>
</evidence>
<protein>
    <recommendedName>
        <fullName evidence="4">Glycoside hydrolase family 42 N-terminal domain-containing protein</fullName>
    </recommendedName>
</protein>
<dbReference type="InterPro" id="IPR017853">
    <property type="entry name" value="GH"/>
</dbReference>
<comment type="caution">
    <text evidence="5">The sequence shown here is derived from an EMBL/GenBank/DDBJ whole genome shotgun (WGS) entry which is preliminary data.</text>
</comment>
<dbReference type="GO" id="GO:0004565">
    <property type="term" value="F:beta-galactosidase activity"/>
    <property type="evidence" value="ECO:0007669"/>
    <property type="project" value="InterPro"/>
</dbReference>
<dbReference type="GO" id="GO:0005975">
    <property type="term" value="P:carbohydrate metabolic process"/>
    <property type="evidence" value="ECO:0007669"/>
    <property type="project" value="InterPro"/>
</dbReference>
<dbReference type="EMBL" id="VMBG01000003">
    <property type="protein sequence ID" value="TSJ75771.1"/>
    <property type="molecule type" value="Genomic_DNA"/>
</dbReference>
<dbReference type="Gene3D" id="2.60.120.430">
    <property type="entry name" value="Galactose-binding lectin"/>
    <property type="match status" value="1"/>
</dbReference>
<reference evidence="5 6" key="1">
    <citation type="submission" date="2019-07" db="EMBL/GenBank/DDBJ databases">
        <title>Description of 53C-WASEF.</title>
        <authorList>
            <person name="Pitt A."/>
            <person name="Hahn M.W."/>
        </authorList>
    </citation>
    <scope>NUCLEOTIDE SEQUENCE [LARGE SCALE GENOMIC DNA]</scope>
    <source>
        <strain evidence="5 6">53C-WASEF</strain>
    </source>
</reference>
<accession>A0A556QGM8</accession>
<dbReference type="SUPFAM" id="SSF51445">
    <property type="entry name" value="(Trans)glycosidases"/>
    <property type="match status" value="1"/>
</dbReference>
<dbReference type="GO" id="GO:0009341">
    <property type="term" value="C:beta-galactosidase complex"/>
    <property type="evidence" value="ECO:0007669"/>
    <property type="project" value="InterPro"/>
</dbReference>
<evidence type="ECO:0000259" key="4">
    <source>
        <dbReference type="Pfam" id="PF02449"/>
    </source>
</evidence>
<evidence type="ECO:0000256" key="3">
    <source>
        <dbReference type="SAM" id="SignalP"/>
    </source>
</evidence>
<evidence type="ECO:0000256" key="1">
    <source>
        <dbReference type="ARBA" id="ARBA00022801"/>
    </source>
</evidence>
<dbReference type="Proteomes" id="UP000315648">
    <property type="component" value="Unassembled WGS sequence"/>
</dbReference>
<feature type="chain" id="PRO_5021821361" description="Glycoside hydrolase family 42 N-terminal domain-containing protein" evidence="3">
    <location>
        <begin position="20"/>
        <end position="698"/>
    </location>
</feature>
<name>A0A556QGM8_9BACT</name>